<dbReference type="PROSITE" id="PS00041">
    <property type="entry name" value="HTH_ARAC_FAMILY_1"/>
    <property type="match status" value="1"/>
</dbReference>
<evidence type="ECO:0000256" key="3">
    <source>
        <dbReference type="ARBA" id="ARBA00023015"/>
    </source>
</evidence>
<organism evidence="9 10">
    <name type="scientific">Natronobacillus azotifigens</name>
    <dbReference type="NCBI Taxonomy" id="472978"/>
    <lineage>
        <taxon>Bacteria</taxon>
        <taxon>Bacillati</taxon>
        <taxon>Bacillota</taxon>
        <taxon>Bacilli</taxon>
        <taxon>Bacillales</taxon>
        <taxon>Bacillaceae</taxon>
        <taxon>Natronobacillus</taxon>
    </lineage>
</organism>
<proteinExistence type="inferred from homology"/>
<dbReference type="AlphaFoldDB" id="A0A9J6RAE0"/>
<reference evidence="9" key="1">
    <citation type="submission" date="2022-11" db="EMBL/GenBank/DDBJ databases">
        <title>WGS of Natronobacillus azotifigens 24KS-1, an anaerobic diazotrophic haloalkaliphile from soda-rich habitats.</title>
        <authorList>
            <person name="Sorokin D.Y."/>
            <person name="Merkel A.Y."/>
        </authorList>
    </citation>
    <scope>NUCLEOTIDE SEQUENCE</scope>
    <source>
        <strain evidence="9">24KS-1</strain>
    </source>
</reference>
<dbReference type="GO" id="GO:0005975">
    <property type="term" value="P:carbohydrate metabolic process"/>
    <property type="evidence" value="ECO:0007669"/>
    <property type="project" value="InterPro"/>
</dbReference>
<dbReference type="Gene3D" id="1.10.10.60">
    <property type="entry name" value="Homeodomain-like"/>
    <property type="match status" value="2"/>
</dbReference>
<evidence type="ECO:0000313" key="10">
    <source>
        <dbReference type="Proteomes" id="UP001084197"/>
    </source>
</evidence>
<name>A0A9J6RAE0_9BACI</name>
<keyword evidence="2" id="KW-0378">Hydrolase</keyword>
<keyword evidence="10" id="KW-1185">Reference proteome</keyword>
<keyword evidence="4" id="KW-0238">DNA-binding</keyword>
<keyword evidence="6" id="KW-0326">Glycosidase</keyword>
<dbReference type="InterPro" id="IPR003313">
    <property type="entry name" value="AraC-bd"/>
</dbReference>
<evidence type="ECO:0000256" key="2">
    <source>
        <dbReference type="ARBA" id="ARBA00022801"/>
    </source>
</evidence>
<evidence type="ECO:0000256" key="7">
    <source>
        <dbReference type="PIRSR" id="PIRSR600514-1"/>
    </source>
</evidence>
<dbReference type="SUPFAM" id="SSF51215">
    <property type="entry name" value="Regulatory protein AraC"/>
    <property type="match status" value="1"/>
</dbReference>
<dbReference type="Pfam" id="PF12833">
    <property type="entry name" value="HTH_18"/>
    <property type="match status" value="1"/>
</dbReference>
<keyword evidence="3" id="KW-0805">Transcription regulation</keyword>
<dbReference type="Pfam" id="PF02311">
    <property type="entry name" value="AraC_binding"/>
    <property type="match status" value="1"/>
</dbReference>
<comment type="caution">
    <text evidence="9">The sequence shown here is derived from an EMBL/GenBank/DDBJ whole genome shotgun (WGS) entry which is preliminary data.</text>
</comment>
<dbReference type="PROSITE" id="PS01124">
    <property type="entry name" value="HTH_ARAC_FAMILY_2"/>
    <property type="match status" value="1"/>
</dbReference>
<dbReference type="SMART" id="SM00342">
    <property type="entry name" value="HTH_ARAC"/>
    <property type="match status" value="1"/>
</dbReference>
<dbReference type="PANTHER" id="PTHR43280:SF2">
    <property type="entry name" value="HTH-TYPE TRANSCRIPTIONAL REGULATOR EXSA"/>
    <property type="match status" value="1"/>
</dbReference>
<dbReference type="InterPro" id="IPR014710">
    <property type="entry name" value="RmlC-like_jellyroll"/>
</dbReference>
<dbReference type="GO" id="GO:0004553">
    <property type="term" value="F:hydrolase activity, hydrolyzing O-glycosyl compounds"/>
    <property type="evidence" value="ECO:0007669"/>
    <property type="project" value="InterPro"/>
</dbReference>
<feature type="active site" description="Proton donor" evidence="7">
    <location>
        <position position="459"/>
    </location>
</feature>
<feature type="domain" description="HTH araC/xylS-type" evidence="8">
    <location>
        <begin position="147"/>
        <end position="245"/>
    </location>
</feature>
<evidence type="ECO:0000256" key="4">
    <source>
        <dbReference type="ARBA" id="ARBA00023125"/>
    </source>
</evidence>
<accession>A0A9J6RAE0</accession>
<evidence type="ECO:0000256" key="5">
    <source>
        <dbReference type="ARBA" id="ARBA00023163"/>
    </source>
</evidence>
<dbReference type="SUPFAM" id="SSF51011">
    <property type="entry name" value="Glycosyl hydrolase domain"/>
    <property type="match status" value="1"/>
</dbReference>
<dbReference type="Gene3D" id="2.60.120.10">
    <property type="entry name" value="Jelly Rolls"/>
    <property type="match status" value="1"/>
</dbReference>
<dbReference type="PANTHER" id="PTHR43280">
    <property type="entry name" value="ARAC-FAMILY TRANSCRIPTIONAL REGULATOR"/>
    <property type="match status" value="1"/>
</dbReference>
<dbReference type="InterPro" id="IPR018060">
    <property type="entry name" value="HTH_AraC"/>
</dbReference>
<dbReference type="InterPro" id="IPR017853">
    <property type="entry name" value="GH"/>
</dbReference>
<dbReference type="InterPro" id="IPR037923">
    <property type="entry name" value="HTH-like"/>
</dbReference>
<evidence type="ECO:0000313" key="9">
    <source>
        <dbReference type="EMBL" id="MCZ0702503.1"/>
    </source>
</evidence>
<dbReference type="Pfam" id="PF01229">
    <property type="entry name" value="Glyco_hydro_39"/>
    <property type="match status" value="1"/>
</dbReference>
<dbReference type="Gene3D" id="2.60.40.1500">
    <property type="entry name" value="Glycosyl hydrolase domain, family 39"/>
    <property type="match status" value="1"/>
</dbReference>
<keyword evidence="5" id="KW-0804">Transcription</keyword>
<dbReference type="Gene3D" id="3.20.20.80">
    <property type="entry name" value="Glycosidases"/>
    <property type="match status" value="1"/>
</dbReference>
<dbReference type="InterPro" id="IPR049166">
    <property type="entry name" value="GH39_cat"/>
</dbReference>
<dbReference type="PRINTS" id="PR00745">
    <property type="entry name" value="GLHYDRLASE39"/>
</dbReference>
<dbReference type="EMBL" id="JAPRAT010000006">
    <property type="protein sequence ID" value="MCZ0702503.1"/>
    <property type="molecule type" value="Genomic_DNA"/>
</dbReference>
<dbReference type="SUPFAM" id="SSF46689">
    <property type="entry name" value="Homeodomain-like"/>
    <property type="match status" value="2"/>
</dbReference>
<gene>
    <name evidence="9" type="ORF">OWO01_04680</name>
</gene>
<comment type="similarity">
    <text evidence="1">Belongs to the glycosyl hydrolase 39 family.</text>
</comment>
<evidence type="ECO:0000259" key="8">
    <source>
        <dbReference type="PROSITE" id="PS01124"/>
    </source>
</evidence>
<dbReference type="InterPro" id="IPR018062">
    <property type="entry name" value="HTH_AraC-typ_CS"/>
</dbReference>
<dbReference type="RefSeq" id="WP_268779273.1">
    <property type="nucleotide sequence ID" value="NZ_JAPRAT010000006.1"/>
</dbReference>
<evidence type="ECO:0000256" key="1">
    <source>
        <dbReference type="ARBA" id="ARBA00008875"/>
    </source>
</evidence>
<sequence>MKRHWHQTLELILNIRGDVKIVVNEEAFHLKSGDIILINSNEIHELYSDDAVMIALQIKPELLKDIVIDTKKLYFDCNSVRSNKPDRFRSIKRVIAQIIKYNMDTNELIDLKNASLVYELIFELCVNFLSDKKDAQQYTEETLDRLSGILGYINSNYNEQITLNELAEKEFLSVPYLSKFFKQSMGISYSDYIKQVRLHHAVIDLYNDTLTIDNVASKNGFPNTRSFVTAFREKYNELPSTWRKKNVGKALGSIEATKESSVNYLHNEPLSYYKDIANFIEQYAELESTIALADDKTPKYSTNISADVSKFKRKLYHSFKTFTGVSRAKEILTVPVQEALKLVQKEIGFTYIKMHSILDDDMMVYNETSSGSPIYNFRLIENVFDFLLSINLKPLVQFSFMPKKLASNSEKTVFYTEINTSPPIDMDKWKQLIHALTNHLIKRYGRKEVRSWLFCVWNEPSTSNHLFGFEKNEIFYNLYKNTYQVIKEIDSSLSFGGPAAFSTYGKSEDWFFRFLDFSITNQCKPDFITIHYYDIDLSTVKDSTMDNLYFPQIENKELCLSPTKNSFTQFIDRVKKGLQKIGFDDEKVYLTEWNSTVSHRDLMNDTCFKASYIIKNITENYDRLDSFGYWLLTDYHEEYLMNKSLFHGGLGMLAYDNIKKPSYHAFFLLNKLGDVLVESGDGYMITKREDDYQIILHNYQHYNDTYAKGIAINISYNNRYSNFTNNSKREFYIELSNIEGTYEIRHTLVNRTHGSAFDNEVRLGKTEGYHTIDELNYLKGISVPKIKIEYADSSSKSITIQTILEPHEIRLIELSKLSE</sequence>
<dbReference type="GO" id="GO:0043565">
    <property type="term" value="F:sequence-specific DNA binding"/>
    <property type="evidence" value="ECO:0007669"/>
    <property type="project" value="InterPro"/>
</dbReference>
<dbReference type="InterPro" id="IPR009057">
    <property type="entry name" value="Homeodomain-like_sf"/>
</dbReference>
<dbReference type="SUPFAM" id="SSF51445">
    <property type="entry name" value="(Trans)glycosidases"/>
    <property type="match status" value="1"/>
</dbReference>
<dbReference type="InterPro" id="IPR000514">
    <property type="entry name" value="Glyco_hydro_39"/>
</dbReference>
<dbReference type="GO" id="GO:0003700">
    <property type="term" value="F:DNA-binding transcription factor activity"/>
    <property type="evidence" value="ECO:0007669"/>
    <property type="project" value="InterPro"/>
</dbReference>
<evidence type="ECO:0000256" key="6">
    <source>
        <dbReference type="ARBA" id="ARBA00023295"/>
    </source>
</evidence>
<protein>
    <submittedName>
        <fullName evidence="9">Helix-turn-helix domain-containing protein</fullName>
    </submittedName>
</protein>
<dbReference type="Proteomes" id="UP001084197">
    <property type="component" value="Unassembled WGS sequence"/>
</dbReference>